<accession>A0A381WB47</accession>
<evidence type="ECO:0008006" key="2">
    <source>
        <dbReference type="Google" id="ProtNLM"/>
    </source>
</evidence>
<organism evidence="1">
    <name type="scientific">marine metagenome</name>
    <dbReference type="NCBI Taxonomy" id="408172"/>
    <lineage>
        <taxon>unclassified sequences</taxon>
        <taxon>metagenomes</taxon>
        <taxon>ecological metagenomes</taxon>
    </lineage>
</organism>
<protein>
    <recommendedName>
        <fullName evidence="2">Nudix hydrolase N-terminal domain-containing protein</fullName>
    </recommendedName>
</protein>
<name>A0A381WB47_9ZZZZ</name>
<dbReference type="AlphaFoldDB" id="A0A381WB47"/>
<proteinExistence type="predicted"/>
<evidence type="ECO:0000313" key="1">
    <source>
        <dbReference type="EMBL" id="SVA49702.1"/>
    </source>
</evidence>
<gene>
    <name evidence="1" type="ORF">METZ01_LOCUS102556</name>
</gene>
<sequence length="39" mass="4339">VKSARACPICTNCGSKKFERIDADGVIVRCIKCNREIKI</sequence>
<reference evidence="1" key="1">
    <citation type="submission" date="2018-05" db="EMBL/GenBank/DDBJ databases">
        <authorList>
            <person name="Lanie J.A."/>
            <person name="Ng W.-L."/>
            <person name="Kazmierczak K.M."/>
            <person name="Andrzejewski T.M."/>
            <person name="Davidsen T.M."/>
            <person name="Wayne K.J."/>
            <person name="Tettelin H."/>
            <person name="Glass J.I."/>
            <person name="Rusch D."/>
            <person name="Podicherti R."/>
            <person name="Tsui H.-C.T."/>
            <person name="Winkler M.E."/>
        </authorList>
    </citation>
    <scope>NUCLEOTIDE SEQUENCE</scope>
</reference>
<feature type="non-terminal residue" evidence="1">
    <location>
        <position position="1"/>
    </location>
</feature>
<dbReference type="EMBL" id="UINC01011243">
    <property type="protein sequence ID" value="SVA49702.1"/>
    <property type="molecule type" value="Genomic_DNA"/>
</dbReference>